<reference evidence="2 3" key="2">
    <citation type="submission" date="2020-08" db="EMBL/GenBank/DDBJ databases">
        <title>Sequencing the genomes of 1000 actinobacteria strains.</title>
        <authorList>
            <person name="Klenk H.-P."/>
        </authorList>
    </citation>
    <scope>NUCLEOTIDE SEQUENCE [LARGE SCALE GENOMIC DNA]</scope>
    <source>
        <strain evidence="2 3">DSM 44772</strain>
    </source>
</reference>
<evidence type="ECO:0008006" key="5">
    <source>
        <dbReference type="Google" id="ProtNLM"/>
    </source>
</evidence>
<evidence type="ECO:0000313" key="4">
    <source>
        <dbReference type="Proteomes" id="UP001501427"/>
    </source>
</evidence>
<comment type="caution">
    <text evidence="2">The sequence shown here is derived from an EMBL/GenBank/DDBJ whole genome shotgun (WGS) entry which is preliminary data.</text>
</comment>
<name>A0A7W7N019_9ACTN</name>
<dbReference type="Proteomes" id="UP000549343">
    <property type="component" value="Unassembled WGS sequence"/>
</dbReference>
<dbReference type="AlphaFoldDB" id="A0A7W7N019"/>
<evidence type="ECO:0000313" key="3">
    <source>
        <dbReference type="Proteomes" id="UP000549343"/>
    </source>
</evidence>
<proteinExistence type="predicted"/>
<keyword evidence="4" id="KW-1185">Reference proteome</keyword>
<dbReference type="EMBL" id="BAAAHD010000078">
    <property type="protein sequence ID" value="GAA0594286.1"/>
    <property type="molecule type" value="Genomic_DNA"/>
</dbReference>
<reference evidence="1 4" key="1">
    <citation type="journal article" date="2019" name="Int. J. Syst. Evol. Microbiol.">
        <title>The Global Catalogue of Microorganisms (GCM) 10K type strain sequencing project: providing services to taxonomists for standard genome sequencing and annotation.</title>
        <authorList>
            <consortium name="The Broad Institute Genomics Platform"/>
            <consortium name="The Broad Institute Genome Sequencing Center for Infectious Disease"/>
            <person name="Wu L."/>
            <person name="Ma J."/>
        </authorList>
    </citation>
    <scope>NUCLEOTIDE SEQUENCE [LARGE SCALE GENOMIC DNA]</scope>
    <source>
        <strain evidence="1 4">JCM 10667</strain>
    </source>
</reference>
<sequence length="110" mass="12524">MNKDRFWELIENAWAPLGPEAAEARRVLTARSPDTDVFAMPEHSVVEKALDDVPGARSESMPYLFAQPAPRTLLRLPGHRLRHLPRVLLQPHRLENLTRPRPFSGTARRG</sequence>
<dbReference type="Proteomes" id="UP001501427">
    <property type="component" value="Unassembled WGS sequence"/>
</dbReference>
<evidence type="ECO:0000313" key="1">
    <source>
        <dbReference type="EMBL" id="GAA0594286.1"/>
    </source>
</evidence>
<reference evidence="1" key="3">
    <citation type="submission" date="2023-12" db="EMBL/GenBank/DDBJ databases">
        <authorList>
            <person name="Sun Q."/>
            <person name="Inoue M."/>
        </authorList>
    </citation>
    <scope>NUCLEOTIDE SEQUENCE</scope>
    <source>
        <strain evidence="1">JCM 10667</strain>
    </source>
</reference>
<evidence type="ECO:0000313" key="2">
    <source>
        <dbReference type="EMBL" id="MBB4777398.1"/>
    </source>
</evidence>
<organism evidence="2 3">
    <name type="scientific">Actinomadura livida</name>
    <dbReference type="NCBI Taxonomy" id="79909"/>
    <lineage>
        <taxon>Bacteria</taxon>
        <taxon>Bacillati</taxon>
        <taxon>Actinomycetota</taxon>
        <taxon>Actinomycetes</taxon>
        <taxon>Streptosporangiales</taxon>
        <taxon>Thermomonosporaceae</taxon>
        <taxon>Actinomadura</taxon>
    </lineage>
</organism>
<dbReference type="EMBL" id="JACHMV010000001">
    <property type="protein sequence ID" value="MBB4777398.1"/>
    <property type="molecule type" value="Genomic_DNA"/>
</dbReference>
<accession>A0A7W7N019</accession>
<dbReference type="RefSeq" id="WP_221480868.1">
    <property type="nucleotide sequence ID" value="NZ_BAAAHD010000078.1"/>
</dbReference>
<gene>
    <name evidence="2" type="ORF">F4557_005816</name>
    <name evidence="1" type="ORF">GCM10009546_65700</name>
</gene>
<protein>
    <recommendedName>
        <fullName evidence="5">DUF4240 domain-containing protein</fullName>
    </recommendedName>
</protein>